<proteinExistence type="predicted"/>
<dbReference type="GO" id="GO:0006508">
    <property type="term" value="P:proteolysis"/>
    <property type="evidence" value="ECO:0007669"/>
    <property type="project" value="InterPro"/>
</dbReference>
<dbReference type="InterPro" id="IPR006026">
    <property type="entry name" value="Peptidase_Metallo"/>
</dbReference>
<protein>
    <recommendedName>
        <fullName evidence="1">Peptidase metallopeptidase domain-containing protein</fullName>
    </recommendedName>
</protein>
<comment type="caution">
    <text evidence="2">The sequence shown here is derived from an EMBL/GenBank/DDBJ whole genome shotgun (WGS) entry which is preliminary data.</text>
</comment>
<dbReference type="InterPro" id="IPR024079">
    <property type="entry name" value="MetalloPept_cat_dom_sf"/>
</dbReference>
<evidence type="ECO:0000313" key="2">
    <source>
        <dbReference type="EMBL" id="KAJ9613329.1"/>
    </source>
</evidence>
<sequence>MSVTTSKPSSEDFEWSCKADALLSDTSLLQSNQIYRKDGPSRLALQRTAFWRPGRVLRVKFLDAASDRVKEKVMLNAKKWEAFANIGLKFVDSGDAEIRIAFDKTDGSWSYVGTQCERIPAGRPTMNFGWFDDNTRDDEFARTTIHEFGHALGCVHEHQTALSRLKWDTANKQKVYDYFLKNSGWSPQEVDAQVLNPTYSASDIEATAFDDKSIMLYAFPNDLFADKKGTSMNCELSDTDKEFIARVYPFPSRSVGRYMFNSANPNLNFRLMNFEPQHSKPPRIALGLSHAHLTGPHPRTVVLDSEAVTSDNFALSICAWAGTKLQSVGADWLEIEADDQDIQVDWPYSDDKKRQKRIVFPYPYTDPPLVIVWISAFWFPPYLGESHAIGLKGYTTDITASSFELHMDTWRGGGKSDFSGFASPLNYASLTWIACRRDKERICMGGASFDNSGLFRKAKSCNNARINFDPRCDSSHPPRVLIAVNALDIRYPMNPRFTAAATEITREGFQWNLDSGLDDQTIHGGGVSWIALAGRESSVGNTESFQADPSHWSEVLKKKAPSSLLF</sequence>
<dbReference type="GO" id="GO:0007155">
    <property type="term" value="P:cell adhesion"/>
    <property type="evidence" value="ECO:0007669"/>
    <property type="project" value="InterPro"/>
</dbReference>
<dbReference type="SMART" id="SM00235">
    <property type="entry name" value="ZnMc"/>
    <property type="match status" value="1"/>
</dbReference>
<dbReference type="SUPFAM" id="SSF55486">
    <property type="entry name" value="Metalloproteases ('zincins'), catalytic domain"/>
    <property type="match status" value="1"/>
</dbReference>
<dbReference type="Proteomes" id="UP001172673">
    <property type="component" value="Unassembled WGS sequence"/>
</dbReference>
<reference evidence="2" key="1">
    <citation type="submission" date="2022-10" db="EMBL/GenBank/DDBJ databases">
        <title>Culturing micro-colonial fungi from biological soil crusts in the Mojave desert and describing Neophaeococcomyces mojavensis, and introducing the new genera and species Taxawa tesnikishii.</title>
        <authorList>
            <person name="Kurbessoian T."/>
            <person name="Stajich J.E."/>
        </authorList>
    </citation>
    <scope>NUCLEOTIDE SEQUENCE</scope>
    <source>
        <strain evidence="2">TK_41</strain>
    </source>
</reference>
<dbReference type="GO" id="GO:0008270">
    <property type="term" value="F:zinc ion binding"/>
    <property type="evidence" value="ECO:0007669"/>
    <property type="project" value="InterPro"/>
</dbReference>
<evidence type="ECO:0000259" key="1">
    <source>
        <dbReference type="SMART" id="SM00235"/>
    </source>
</evidence>
<name>A0AA38XHX1_9EURO</name>
<dbReference type="SUPFAM" id="SSF141086">
    <property type="entry name" value="Agglutinin HPA-like"/>
    <property type="match status" value="3"/>
</dbReference>
<dbReference type="Gene3D" id="3.40.390.10">
    <property type="entry name" value="Collagenase (Catalytic Domain)"/>
    <property type="match status" value="1"/>
</dbReference>
<dbReference type="InterPro" id="IPR019019">
    <property type="entry name" value="H-type_lectin_domain"/>
</dbReference>
<dbReference type="EMBL" id="JAPDRK010000004">
    <property type="protein sequence ID" value="KAJ9613329.1"/>
    <property type="molecule type" value="Genomic_DNA"/>
</dbReference>
<dbReference type="GO" id="GO:0004222">
    <property type="term" value="F:metalloendopeptidase activity"/>
    <property type="evidence" value="ECO:0007669"/>
    <property type="project" value="InterPro"/>
</dbReference>
<feature type="domain" description="Peptidase metallopeptidase" evidence="1">
    <location>
        <begin position="47"/>
        <end position="201"/>
    </location>
</feature>
<dbReference type="AlphaFoldDB" id="A0AA38XHX1"/>
<dbReference type="GO" id="GO:0030246">
    <property type="term" value="F:carbohydrate binding"/>
    <property type="evidence" value="ECO:0007669"/>
    <property type="project" value="InterPro"/>
</dbReference>
<dbReference type="Pfam" id="PF09458">
    <property type="entry name" value="H_lectin"/>
    <property type="match status" value="3"/>
</dbReference>
<gene>
    <name evidence="2" type="ORF">H2200_003271</name>
</gene>
<dbReference type="InterPro" id="IPR001506">
    <property type="entry name" value="Peptidase_M12A"/>
</dbReference>
<keyword evidence="3" id="KW-1185">Reference proteome</keyword>
<dbReference type="Gene3D" id="2.60.40.2080">
    <property type="match status" value="3"/>
</dbReference>
<organism evidence="2 3">
    <name type="scientific">Cladophialophora chaetospira</name>
    <dbReference type="NCBI Taxonomy" id="386627"/>
    <lineage>
        <taxon>Eukaryota</taxon>
        <taxon>Fungi</taxon>
        <taxon>Dikarya</taxon>
        <taxon>Ascomycota</taxon>
        <taxon>Pezizomycotina</taxon>
        <taxon>Eurotiomycetes</taxon>
        <taxon>Chaetothyriomycetidae</taxon>
        <taxon>Chaetothyriales</taxon>
        <taxon>Herpotrichiellaceae</taxon>
        <taxon>Cladophialophora</taxon>
    </lineage>
</organism>
<evidence type="ECO:0000313" key="3">
    <source>
        <dbReference type="Proteomes" id="UP001172673"/>
    </source>
</evidence>
<dbReference type="Pfam" id="PF01400">
    <property type="entry name" value="Astacin"/>
    <property type="match status" value="1"/>
</dbReference>
<dbReference type="InterPro" id="IPR037221">
    <property type="entry name" value="H-type_lectin_dom_sf"/>
</dbReference>
<accession>A0AA38XHX1</accession>
<dbReference type="CDD" id="cd04327">
    <property type="entry name" value="ZnMc_MMP_like_3"/>
    <property type="match status" value="1"/>
</dbReference>